<feature type="region of interest" description="Disordered" evidence="1">
    <location>
        <begin position="464"/>
        <end position="488"/>
    </location>
</feature>
<evidence type="ECO:0000313" key="2">
    <source>
        <dbReference type="EMBL" id="KAJ7323308.1"/>
    </source>
</evidence>
<gene>
    <name evidence="2" type="ORF">DFH08DRAFT_969377</name>
</gene>
<feature type="compositionally biased region" description="Basic and acidic residues" evidence="1">
    <location>
        <begin position="1"/>
        <end position="13"/>
    </location>
</feature>
<feature type="compositionally biased region" description="Acidic residues" evidence="1">
    <location>
        <begin position="135"/>
        <end position="152"/>
    </location>
</feature>
<feature type="region of interest" description="Disordered" evidence="1">
    <location>
        <begin position="126"/>
        <end position="200"/>
    </location>
</feature>
<feature type="compositionally biased region" description="Basic and acidic residues" evidence="1">
    <location>
        <begin position="417"/>
        <end position="427"/>
    </location>
</feature>
<name>A0AAD6ZIW1_9AGAR</name>
<feature type="region of interest" description="Disordered" evidence="1">
    <location>
        <begin position="1"/>
        <end position="44"/>
    </location>
</feature>
<feature type="region of interest" description="Disordered" evidence="1">
    <location>
        <begin position="546"/>
        <end position="581"/>
    </location>
</feature>
<evidence type="ECO:0000256" key="1">
    <source>
        <dbReference type="SAM" id="MobiDB-lite"/>
    </source>
</evidence>
<accession>A0AAD6ZIW1</accession>
<keyword evidence="3" id="KW-1185">Reference proteome</keyword>
<proteinExistence type="predicted"/>
<feature type="compositionally biased region" description="Basic and acidic residues" evidence="1">
    <location>
        <begin position="20"/>
        <end position="44"/>
    </location>
</feature>
<evidence type="ECO:0008006" key="4">
    <source>
        <dbReference type="Google" id="ProtNLM"/>
    </source>
</evidence>
<dbReference type="AlphaFoldDB" id="A0AAD6ZIW1"/>
<sequence length="581" mass="65573">MSRATPDQERDESPTPVPGDKGKNRQTSPERDAQEYEEREARERQEALELAAAAEAELTPHERARLVATNRETARRMQELAVEWSRDIEETEKNIREAKQNVERVEELRAKIAAGEATADDMVEAAVLLRRGESPDDDEIPDAPCDSEDQSSEYEKASKGGLKRKRKAKKPERKKAERKPEAGTEKRRRGRKARAVQTPPPEWKMAVGECCDNCHNNGLECRVHPRYGSCWFCKSRRIKCGLLPESEKRRPNVRPQRVREYEEEFGTQEGSSRAPARASTSRRRAREPEAARIPAGRTTRLDEVHTMSLALHRRVTNLEIDERILHPLLTLLAQAVYLGTSRENPIAEEFLRRVGALDAVADSEFHPADDIVRWLQSLPVETPHMPGDVLPEEDVEMEDAERVMASGRSSPESENEPEGKPETRKATPPDFDSLFPMPVKEETPERLVLGLTRPQYEEHMLGASLGRKEEKRAARRAQEAERLRKEKEEVAKRLEEKAELDANIAAMMARAAELALPPKPEPVELEMPSGPLPDVDGCRLVDGIYEIIDDDDDDDEPIASGSGNQPEEEKSEDAPEMNTDA</sequence>
<feature type="compositionally biased region" description="Basic and acidic residues" evidence="1">
    <location>
        <begin position="174"/>
        <end position="185"/>
    </location>
</feature>
<dbReference type="EMBL" id="JARIHO010000047">
    <property type="protein sequence ID" value="KAJ7323308.1"/>
    <property type="molecule type" value="Genomic_DNA"/>
</dbReference>
<feature type="region of interest" description="Disordered" evidence="1">
    <location>
        <begin position="248"/>
        <end position="290"/>
    </location>
</feature>
<protein>
    <recommendedName>
        <fullName evidence="4">Zn(2)-C6 fungal-type domain-containing protein</fullName>
    </recommendedName>
</protein>
<organism evidence="2 3">
    <name type="scientific">Mycena albidolilacea</name>
    <dbReference type="NCBI Taxonomy" id="1033008"/>
    <lineage>
        <taxon>Eukaryota</taxon>
        <taxon>Fungi</taxon>
        <taxon>Dikarya</taxon>
        <taxon>Basidiomycota</taxon>
        <taxon>Agaricomycotina</taxon>
        <taxon>Agaricomycetes</taxon>
        <taxon>Agaricomycetidae</taxon>
        <taxon>Agaricales</taxon>
        <taxon>Marasmiineae</taxon>
        <taxon>Mycenaceae</taxon>
        <taxon>Mycena</taxon>
    </lineage>
</organism>
<reference evidence="2" key="1">
    <citation type="submission" date="2023-03" db="EMBL/GenBank/DDBJ databases">
        <title>Massive genome expansion in bonnet fungi (Mycena s.s.) driven by repeated elements and novel gene families across ecological guilds.</title>
        <authorList>
            <consortium name="Lawrence Berkeley National Laboratory"/>
            <person name="Harder C.B."/>
            <person name="Miyauchi S."/>
            <person name="Viragh M."/>
            <person name="Kuo A."/>
            <person name="Thoen E."/>
            <person name="Andreopoulos B."/>
            <person name="Lu D."/>
            <person name="Skrede I."/>
            <person name="Drula E."/>
            <person name="Henrissat B."/>
            <person name="Morin E."/>
            <person name="Kohler A."/>
            <person name="Barry K."/>
            <person name="LaButti K."/>
            <person name="Morin E."/>
            <person name="Salamov A."/>
            <person name="Lipzen A."/>
            <person name="Mereny Z."/>
            <person name="Hegedus B."/>
            <person name="Baldrian P."/>
            <person name="Stursova M."/>
            <person name="Weitz H."/>
            <person name="Taylor A."/>
            <person name="Grigoriev I.V."/>
            <person name="Nagy L.G."/>
            <person name="Martin F."/>
            <person name="Kauserud H."/>
        </authorList>
    </citation>
    <scope>NUCLEOTIDE SEQUENCE</scope>
    <source>
        <strain evidence="2">CBHHK002</strain>
    </source>
</reference>
<feature type="compositionally biased region" description="Basic residues" evidence="1">
    <location>
        <begin position="161"/>
        <end position="173"/>
    </location>
</feature>
<dbReference type="Proteomes" id="UP001218218">
    <property type="component" value="Unassembled WGS sequence"/>
</dbReference>
<comment type="caution">
    <text evidence="2">The sequence shown here is derived from an EMBL/GenBank/DDBJ whole genome shotgun (WGS) entry which is preliminary data.</text>
</comment>
<evidence type="ECO:0000313" key="3">
    <source>
        <dbReference type="Proteomes" id="UP001218218"/>
    </source>
</evidence>
<feature type="region of interest" description="Disordered" evidence="1">
    <location>
        <begin position="398"/>
        <end position="437"/>
    </location>
</feature>
<feature type="compositionally biased region" description="Acidic residues" evidence="1">
    <location>
        <begin position="547"/>
        <end position="557"/>
    </location>
</feature>